<evidence type="ECO:0000313" key="3">
    <source>
        <dbReference type="Proteomes" id="UP000248776"/>
    </source>
</evidence>
<name>A0A2W1I7Y6_STRSL</name>
<proteinExistence type="predicted"/>
<dbReference type="EMBL" id="CP018187">
    <property type="protein sequence ID" value="QGU80306.1"/>
    <property type="molecule type" value="Genomic_DNA"/>
</dbReference>
<dbReference type="EMBL" id="NSIW01000003">
    <property type="protein sequence ID" value="PZD57058.1"/>
    <property type="molecule type" value="Genomic_DNA"/>
</dbReference>
<dbReference type="RefSeq" id="WP_060972784.1">
    <property type="nucleotide sequence ID" value="NZ_CACRUJ010000005.1"/>
</dbReference>
<dbReference type="AlphaFoldDB" id="A0A2W1I7Y6"/>
<organism evidence="1 3">
    <name type="scientific">Streptococcus salivarius</name>
    <dbReference type="NCBI Taxonomy" id="1304"/>
    <lineage>
        <taxon>Bacteria</taxon>
        <taxon>Bacillati</taxon>
        <taxon>Bacillota</taxon>
        <taxon>Bacilli</taxon>
        <taxon>Lactobacillales</taxon>
        <taxon>Streptococcaceae</taxon>
        <taxon>Streptococcus</taxon>
    </lineage>
</organism>
<protein>
    <submittedName>
        <fullName evidence="1">Uncharacterized protein</fullName>
    </submittedName>
</protein>
<gene>
    <name evidence="2" type="ORF">BSR19_03830</name>
    <name evidence="1" type="ORF">CKU37_01530</name>
</gene>
<reference evidence="1 3" key="2">
    <citation type="submission" date="2017-08" db="EMBL/GenBank/DDBJ databases">
        <title>Streptococcus salivarius strain HS0302 Genome.</title>
        <authorList>
            <person name="Smith J."/>
            <person name="Deng P."/>
            <person name="Geng M."/>
        </authorList>
    </citation>
    <scope>NUCLEOTIDE SEQUENCE [LARGE SCALE GENOMIC DNA]</scope>
    <source>
        <strain evidence="1 3">HS0302</strain>
    </source>
</reference>
<dbReference type="Proteomes" id="UP000422997">
    <property type="component" value="Chromosome"/>
</dbReference>
<dbReference type="Proteomes" id="UP000248776">
    <property type="component" value="Unassembled WGS sequence"/>
</dbReference>
<evidence type="ECO:0000313" key="2">
    <source>
        <dbReference type="EMBL" id="QGU80306.1"/>
    </source>
</evidence>
<evidence type="ECO:0000313" key="1">
    <source>
        <dbReference type="EMBL" id="PZD57058.1"/>
    </source>
</evidence>
<sequence>MHLFKWLAPKKKAAEGLVMRISTADQVDYATITNPSDSDIWDALAQLPVSYDSLYLTYSEKGSMSFIFVESEDDKYRLEHDTPELGLELTNVARVSQQVARDILIRFSKEHTVILDDHWKQEKVR</sequence>
<accession>A0A2W1I7Y6</accession>
<evidence type="ECO:0000313" key="4">
    <source>
        <dbReference type="Proteomes" id="UP000422997"/>
    </source>
</evidence>
<reference evidence="2 4" key="1">
    <citation type="submission" date="2016-11" db="EMBL/GenBank/DDBJ databases">
        <title>The potential of Streptococcus salivarius to inhibit the production of volatile sulphur compounds in the oral cavity.</title>
        <authorList>
            <person name="Sun L."/>
            <person name="Li Z."/>
            <person name="Jin D."/>
            <person name="Zhao H."/>
        </authorList>
    </citation>
    <scope>NUCLEOTIDE SEQUENCE [LARGE SCALE GENOMIC DNA]</scope>
    <source>
        <strain evidence="2 4">ICDC2</strain>
    </source>
</reference>